<sequence>MHDVNILDMIHWPAGAIVVVDRGYLDFIRLQSLHQRHVFFFVRAKGNTRYTRVASCEADKSTGLRSDQSILLITPKSKLAYPDHLRRVSYRDPETDKFLLFFTNRSDLPALTIAEIYRNR</sequence>
<dbReference type="EMBL" id="CAJQUM010000001">
    <property type="protein sequence ID" value="CAG4884259.1"/>
    <property type="molecule type" value="Genomic_DNA"/>
</dbReference>
<comment type="caution">
    <text evidence="2">The sequence shown here is derived from an EMBL/GenBank/DDBJ whole genome shotgun (WGS) entry which is preliminary data.</text>
</comment>
<dbReference type="RefSeq" id="WP_220636126.1">
    <property type="nucleotide sequence ID" value="NZ_CAJQUM010000001.1"/>
</dbReference>
<dbReference type="PANTHER" id="PTHR33258:SF1">
    <property type="entry name" value="TRANSPOSASE INSL FOR INSERTION SEQUENCE ELEMENT IS186A-RELATED"/>
    <property type="match status" value="1"/>
</dbReference>
<protein>
    <recommendedName>
        <fullName evidence="1">Transposase IS4-like domain-containing protein</fullName>
    </recommendedName>
</protein>
<evidence type="ECO:0000313" key="2">
    <source>
        <dbReference type="EMBL" id="CAG4884259.1"/>
    </source>
</evidence>
<dbReference type="GO" id="GO:0003677">
    <property type="term" value="F:DNA binding"/>
    <property type="evidence" value="ECO:0007669"/>
    <property type="project" value="InterPro"/>
</dbReference>
<keyword evidence="3" id="KW-1185">Reference proteome</keyword>
<proteinExistence type="predicted"/>
<name>A0A916N2T2_9PROT</name>
<dbReference type="AlphaFoldDB" id="A0A916N2T2"/>
<evidence type="ECO:0000313" key="3">
    <source>
        <dbReference type="Proteomes" id="UP000742786"/>
    </source>
</evidence>
<reference evidence="2" key="1">
    <citation type="submission" date="2021-04" db="EMBL/GenBank/DDBJ databases">
        <authorList>
            <person name="Hornung B."/>
        </authorList>
    </citation>
    <scope>NUCLEOTIDE SEQUENCE</scope>
    <source>
        <strain evidence="2">G5G6</strain>
    </source>
</reference>
<dbReference type="Pfam" id="PF01609">
    <property type="entry name" value="DDE_Tnp_1"/>
    <property type="match status" value="1"/>
</dbReference>
<feature type="domain" description="Transposase IS4-like" evidence="1">
    <location>
        <begin position="7"/>
        <end position="120"/>
    </location>
</feature>
<dbReference type="InterPro" id="IPR002559">
    <property type="entry name" value="Transposase_11"/>
</dbReference>
<dbReference type="GO" id="GO:0006313">
    <property type="term" value="P:DNA transposition"/>
    <property type="evidence" value="ECO:0007669"/>
    <property type="project" value="InterPro"/>
</dbReference>
<evidence type="ECO:0000259" key="1">
    <source>
        <dbReference type="Pfam" id="PF01609"/>
    </source>
</evidence>
<accession>A0A916N2T2</accession>
<dbReference type="SUPFAM" id="SSF53098">
    <property type="entry name" value="Ribonuclease H-like"/>
    <property type="match status" value="1"/>
</dbReference>
<dbReference type="Proteomes" id="UP000742786">
    <property type="component" value="Unassembled WGS sequence"/>
</dbReference>
<dbReference type="InterPro" id="IPR012337">
    <property type="entry name" value="RNaseH-like_sf"/>
</dbReference>
<dbReference type="PANTHER" id="PTHR33258">
    <property type="entry name" value="TRANSPOSASE INSL FOR INSERTION SEQUENCE ELEMENT IS186A-RELATED"/>
    <property type="match status" value="1"/>
</dbReference>
<dbReference type="GO" id="GO:0004803">
    <property type="term" value="F:transposase activity"/>
    <property type="evidence" value="ECO:0007669"/>
    <property type="project" value="InterPro"/>
</dbReference>
<organism evidence="2 3">
    <name type="scientific">Georgfuchsia toluolica</name>
    <dbReference type="NCBI Taxonomy" id="424218"/>
    <lineage>
        <taxon>Bacteria</taxon>
        <taxon>Pseudomonadati</taxon>
        <taxon>Pseudomonadota</taxon>
        <taxon>Betaproteobacteria</taxon>
        <taxon>Nitrosomonadales</taxon>
        <taxon>Sterolibacteriaceae</taxon>
        <taxon>Georgfuchsia</taxon>
    </lineage>
</organism>
<gene>
    <name evidence="2" type="ORF">GTOL_12142</name>
</gene>